<evidence type="ECO:0000313" key="2">
    <source>
        <dbReference type="EMBL" id="KAJ1369744.1"/>
    </source>
</evidence>
<comment type="caution">
    <text evidence="2">The sequence shown here is derived from an EMBL/GenBank/DDBJ whole genome shotgun (WGS) entry which is preliminary data.</text>
</comment>
<sequence>MAPPSEAPFSSDTHQIRFETTDDDGDHNEDKQLWAFDESSALNETKTSKRSRIDFEVSCGSIIKSRTVTMGIVKIKAIEQSLKVARKRFVYEEVFEYE</sequence>
<dbReference type="Proteomes" id="UP001196413">
    <property type="component" value="Unassembled WGS sequence"/>
</dbReference>
<evidence type="ECO:0000256" key="1">
    <source>
        <dbReference type="SAM" id="MobiDB-lite"/>
    </source>
</evidence>
<organism evidence="2 3">
    <name type="scientific">Parelaphostrongylus tenuis</name>
    <name type="common">Meningeal worm</name>
    <dbReference type="NCBI Taxonomy" id="148309"/>
    <lineage>
        <taxon>Eukaryota</taxon>
        <taxon>Metazoa</taxon>
        <taxon>Ecdysozoa</taxon>
        <taxon>Nematoda</taxon>
        <taxon>Chromadorea</taxon>
        <taxon>Rhabditida</taxon>
        <taxon>Rhabditina</taxon>
        <taxon>Rhabditomorpha</taxon>
        <taxon>Strongyloidea</taxon>
        <taxon>Metastrongylidae</taxon>
        <taxon>Parelaphostrongylus</taxon>
    </lineage>
</organism>
<name>A0AAD5R5A9_PARTN</name>
<protein>
    <submittedName>
        <fullName evidence="2">Uncharacterized protein</fullName>
    </submittedName>
</protein>
<reference evidence="2" key="1">
    <citation type="submission" date="2021-06" db="EMBL/GenBank/DDBJ databases">
        <title>Parelaphostrongylus tenuis whole genome reference sequence.</title>
        <authorList>
            <person name="Garwood T.J."/>
            <person name="Larsen P.A."/>
            <person name="Fountain-Jones N.M."/>
            <person name="Garbe J.R."/>
            <person name="Macchietto M.G."/>
            <person name="Kania S.A."/>
            <person name="Gerhold R.W."/>
            <person name="Richards J.E."/>
            <person name="Wolf T.M."/>
        </authorList>
    </citation>
    <scope>NUCLEOTIDE SEQUENCE</scope>
    <source>
        <strain evidence="2">MNPRO001-30</strain>
        <tissue evidence="2">Meninges</tissue>
    </source>
</reference>
<evidence type="ECO:0000313" key="3">
    <source>
        <dbReference type="Proteomes" id="UP001196413"/>
    </source>
</evidence>
<gene>
    <name evidence="2" type="ORF">KIN20_031291</name>
</gene>
<accession>A0AAD5R5A9</accession>
<keyword evidence="3" id="KW-1185">Reference proteome</keyword>
<proteinExistence type="predicted"/>
<feature type="region of interest" description="Disordered" evidence="1">
    <location>
        <begin position="1"/>
        <end position="29"/>
    </location>
</feature>
<dbReference type="AlphaFoldDB" id="A0AAD5R5A9"/>
<dbReference type="EMBL" id="JAHQIW010006670">
    <property type="protein sequence ID" value="KAJ1369744.1"/>
    <property type="molecule type" value="Genomic_DNA"/>
</dbReference>